<dbReference type="EMBL" id="BGPR01008486">
    <property type="protein sequence ID" value="GBN34145.1"/>
    <property type="molecule type" value="Genomic_DNA"/>
</dbReference>
<keyword evidence="4" id="KW-1185">Reference proteome</keyword>
<sequence length="145" mass="16659">MKARLLLLERENNCRKTRLEERQDAIETLRREGTLRMERIHEEMADLAAIGFAADWALEHNKLVNIHTDSQSSIEAIKSVEPKSEFVNNVKENTHSFRLLVSLTWVKAHASNPGNERADRQAKLATTIGQYLDFPAPYSYVKLKI</sequence>
<organism evidence="3 4">
    <name type="scientific">Araneus ventricosus</name>
    <name type="common">Orbweaver spider</name>
    <name type="synonym">Epeira ventricosa</name>
    <dbReference type="NCBI Taxonomy" id="182803"/>
    <lineage>
        <taxon>Eukaryota</taxon>
        <taxon>Metazoa</taxon>
        <taxon>Ecdysozoa</taxon>
        <taxon>Arthropoda</taxon>
        <taxon>Chelicerata</taxon>
        <taxon>Arachnida</taxon>
        <taxon>Araneae</taxon>
        <taxon>Araneomorphae</taxon>
        <taxon>Entelegynae</taxon>
        <taxon>Araneoidea</taxon>
        <taxon>Araneidae</taxon>
        <taxon>Araneus</taxon>
    </lineage>
</organism>
<dbReference type="Gene3D" id="3.30.420.10">
    <property type="entry name" value="Ribonuclease H-like superfamily/Ribonuclease H"/>
    <property type="match status" value="1"/>
</dbReference>
<dbReference type="InterPro" id="IPR036397">
    <property type="entry name" value="RNaseH_sf"/>
</dbReference>
<dbReference type="InterPro" id="IPR002156">
    <property type="entry name" value="RNaseH_domain"/>
</dbReference>
<evidence type="ECO:0000259" key="1">
    <source>
        <dbReference type="PROSITE" id="PS50879"/>
    </source>
</evidence>
<gene>
    <name evidence="3" type="ORF">AVEN_174341_1</name>
    <name evidence="2" type="ORF">AVEN_63027_1</name>
</gene>
<proteinExistence type="predicted"/>
<evidence type="ECO:0000313" key="4">
    <source>
        <dbReference type="Proteomes" id="UP000499080"/>
    </source>
</evidence>
<comment type="caution">
    <text evidence="3">The sequence shown here is derived from an EMBL/GenBank/DDBJ whole genome shotgun (WGS) entry which is preliminary data.</text>
</comment>
<dbReference type="PROSITE" id="PS50879">
    <property type="entry name" value="RNASE_H_1"/>
    <property type="match status" value="1"/>
</dbReference>
<dbReference type="GO" id="GO:0003676">
    <property type="term" value="F:nucleic acid binding"/>
    <property type="evidence" value="ECO:0007669"/>
    <property type="project" value="InterPro"/>
</dbReference>
<dbReference type="EMBL" id="BGPR01008490">
    <property type="protein sequence ID" value="GBN34170.1"/>
    <property type="molecule type" value="Genomic_DNA"/>
</dbReference>
<accession>A0A4Y2N6C5</accession>
<dbReference type="SUPFAM" id="SSF53098">
    <property type="entry name" value="Ribonuclease H-like"/>
    <property type="match status" value="1"/>
</dbReference>
<dbReference type="GO" id="GO:0004523">
    <property type="term" value="F:RNA-DNA hybrid ribonuclease activity"/>
    <property type="evidence" value="ECO:0007669"/>
    <property type="project" value="InterPro"/>
</dbReference>
<name>A0A4Y2N6C5_ARAVE</name>
<dbReference type="Proteomes" id="UP000499080">
    <property type="component" value="Unassembled WGS sequence"/>
</dbReference>
<dbReference type="Pfam" id="PF00075">
    <property type="entry name" value="RNase_H"/>
    <property type="match status" value="1"/>
</dbReference>
<protein>
    <recommendedName>
        <fullName evidence="1">RNase H type-1 domain-containing protein</fullName>
    </recommendedName>
</protein>
<feature type="domain" description="RNase H type-1" evidence="1">
    <location>
        <begin position="1"/>
        <end position="127"/>
    </location>
</feature>
<evidence type="ECO:0000313" key="3">
    <source>
        <dbReference type="EMBL" id="GBN34170.1"/>
    </source>
</evidence>
<evidence type="ECO:0000313" key="2">
    <source>
        <dbReference type="EMBL" id="GBN34145.1"/>
    </source>
</evidence>
<reference evidence="3 4" key="1">
    <citation type="journal article" date="2019" name="Sci. Rep.">
        <title>Orb-weaving spider Araneus ventricosus genome elucidates the spidroin gene catalogue.</title>
        <authorList>
            <person name="Kono N."/>
            <person name="Nakamura H."/>
            <person name="Ohtoshi R."/>
            <person name="Moran D.A.P."/>
            <person name="Shinohara A."/>
            <person name="Yoshida Y."/>
            <person name="Fujiwara M."/>
            <person name="Mori M."/>
            <person name="Tomita M."/>
            <person name="Arakawa K."/>
        </authorList>
    </citation>
    <scope>NUCLEOTIDE SEQUENCE [LARGE SCALE GENOMIC DNA]</scope>
</reference>
<dbReference type="OrthoDB" id="6777554at2759"/>
<dbReference type="InterPro" id="IPR012337">
    <property type="entry name" value="RNaseH-like_sf"/>
</dbReference>
<feature type="non-terminal residue" evidence="3">
    <location>
        <position position="145"/>
    </location>
</feature>
<dbReference type="AlphaFoldDB" id="A0A4Y2N6C5"/>